<organism evidence="6 7">
    <name type="scientific">Cellulomonas chengniuliangii</name>
    <dbReference type="NCBI Taxonomy" id="2968084"/>
    <lineage>
        <taxon>Bacteria</taxon>
        <taxon>Bacillati</taxon>
        <taxon>Actinomycetota</taxon>
        <taxon>Actinomycetes</taxon>
        <taxon>Micrococcales</taxon>
        <taxon>Cellulomonadaceae</taxon>
        <taxon>Cellulomonas</taxon>
    </lineage>
</organism>
<evidence type="ECO:0000313" key="6">
    <source>
        <dbReference type="EMBL" id="UUI76065.1"/>
    </source>
</evidence>
<feature type="domain" description="Glycosyltransferase subfamily 4-like N-terminal" evidence="5">
    <location>
        <begin position="30"/>
        <end position="186"/>
    </location>
</feature>
<keyword evidence="3" id="KW-0808">Transferase</keyword>
<dbReference type="RefSeq" id="WP_227567817.1">
    <property type="nucleotide sequence ID" value="NZ_CP101988.1"/>
</dbReference>
<name>A0ABY5L2A6_9CELL</name>
<keyword evidence="2" id="KW-0328">Glycosyltransferase</keyword>
<dbReference type="CDD" id="cd03801">
    <property type="entry name" value="GT4_PimA-like"/>
    <property type="match status" value="1"/>
</dbReference>
<gene>
    <name evidence="6" type="ORF">NP064_03935</name>
</gene>
<evidence type="ECO:0000256" key="2">
    <source>
        <dbReference type="ARBA" id="ARBA00022676"/>
    </source>
</evidence>
<protein>
    <recommendedName>
        <fullName evidence="1">D-inositol 3-phosphate glycosyltransferase</fullName>
    </recommendedName>
</protein>
<dbReference type="PANTHER" id="PTHR45947">
    <property type="entry name" value="SULFOQUINOVOSYL TRANSFERASE SQD2"/>
    <property type="match status" value="1"/>
</dbReference>
<evidence type="ECO:0000313" key="7">
    <source>
        <dbReference type="Proteomes" id="UP001316189"/>
    </source>
</evidence>
<dbReference type="InterPro" id="IPR028098">
    <property type="entry name" value="Glyco_trans_4-like_N"/>
</dbReference>
<dbReference type="Pfam" id="PF00534">
    <property type="entry name" value="Glycos_transf_1"/>
    <property type="match status" value="1"/>
</dbReference>
<dbReference type="Proteomes" id="UP001316189">
    <property type="component" value="Chromosome"/>
</dbReference>
<dbReference type="InterPro" id="IPR050194">
    <property type="entry name" value="Glycosyltransferase_grp1"/>
</dbReference>
<dbReference type="EMBL" id="CP101988">
    <property type="protein sequence ID" value="UUI76065.1"/>
    <property type="molecule type" value="Genomic_DNA"/>
</dbReference>
<evidence type="ECO:0000256" key="1">
    <source>
        <dbReference type="ARBA" id="ARBA00021292"/>
    </source>
</evidence>
<dbReference type="PANTHER" id="PTHR45947:SF3">
    <property type="entry name" value="SULFOQUINOVOSYL TRANSFERASE SQD2"/>
    <property type="match status" value="1"/>
</dbReference>
<dbReference type="Pfam" id="PF13579">
    <property type="entry name" value="Glyco_trans_4_4"/>
    <property type="match status" value="1"/>
</dbReference>
<evidence type="ECO:0000256" key="3">
    <source>
        <dbReference type="ARBA" id="ARBA00022679"/>
    </source>
</evidence>
<sequence>MSGAHAGREPGGRHTRPVRVVVLDHTGQLGGAELALARLCAALDPARVQVVVVLFADGPLRTRLERAGVPVRVLPLAPALAGTDRGSAGRSVWRAAVSAARTLPFVLRLAWRLRALRPDVVHATSLKADLLALPAARLARVPLVWHVHDRISDDYLPARLASWFRWLARRGPQHVVVNSRATAATLLPLPRGWTLAHPGLAPEQLVADPDAREEPRPAVVGLVGRVSPTKGQLEFIEACAGLAADHPTARFRVVGAALFAEQAYEAEVRGLADRLALGDRLELTGWVDDPVREMDRLSVLVHASPVPEPFGQVIAEAMARGVPVVATRGGGVEEIASGVDGSPWCALVEPRDVAGLTRAVAEVLGDPAAARARARAAWEGVRGRLGIDRTAEDVTRVWELLASRRRG</sequence>
<dbReference type="Gene3D" id="3.40.50.2000">
    <property type="entry name" value="Glycogen Phosphorylase B"/>
    <property type="match status" value="2"/>
</dbReference>
<accession>A0ABY5L2A6</accession>
<keyword evidence="7" id="KW-1185">Reference proteome</keyword>
<reference evidence="6 7" key="1">
    <citation type="submission" date="2022-07" db="EMBL/GenBank/DDBJ databases">
        <title>Novel species in genus cellulomonas.</title>
        <authorList>
            <person name="Ye L."/>
        </authorList>
    </citation>
    <scope>NUCLEOTIDE SEQUENCE [LARGE SCALE GENOMIC DNA]</scope>
    <source>
        <strain evidence="7">zg-Y338</strain>
    </source>
</reference>
<evidence type="ECO:0000259" key="4">
    <source>
        <dbReference type="Pfam" id="PF00534"/>
    </source>
</evidence>
<proteinExistence type="predicted"/>
<evidence type="ECO:0000259" key="5">
    <source>
        <dbReference type="Pfam" id="PF13579"/>
    </source>
</evidence>
<feature type="domain" description="Glycosyl transferase family 1" evidence="4">
    <location>
        <begin position="214"/>
        <end position="373"/>
    </location>
</feature>
<dbReference type="InterPro" id="IPR001296">
    <property type="entry name" value="Glyco_trans_1"/>
</dbReference>
<dbReference type="SUPFAM" id="SSF53756">
    <property type="entry name" value="UDP-Glycosyltransferase/glycogen phosphorylase"/>
    <property type="match status" value="1"/>
</dbReference>